<sequence>MPVILQYGRRRLERLSATTRAMTPIEDAPVRADRKTDQAPPPCQIRDQEDDEVALKDGHVDFPIESPIELIGSCNRLLDVLGIPKEDGNVYGVAG</sequence>
<dbReference type="EMBL" id="JBBHJZ010000002">
    <property type="protein sequence ID" value="MEJ5976724.1"/>
    <property type="molecule type" value="Genomic_DNA"/>
</dbReference>
<feature type="compositionally biased region" description="Basic and acidic residues" evidence="1">
    <location>
        <begin position="28"/>
        <end position="37"/>
    </location>
</feature>
<protein>
    <submittedName>
        <fullName evidence="2">Uncharacterized protein</fullName>
    </submittedName>
</protein>
<dbReference type="Proteomes" id="UP001361239">
    <property type="component" value="Unassembled WGS sequence"/>
</dbReference>
<evidence type="ECO:0000313" key="3">
    <source>
        <dbReference type="Proteomes" id="UP001361239"/>
    </source>
</evidence>
<reference evidence="2 3" key="1">
    <citation type="submission" date="2024-03" db="EMBL/GenBank/DDBJ databases">
        <authorList>
            <person name="Jo J.-H."/>
        </authorList>
    </citation>
    <scope>NUCLEOTIDE SEQUENCE [LARGE SCALE GENOMIC DNA]</scope>
    <source>
        <strain evidence="2 3">PS1R-30</strain>
    </source>
</reference>
<evidence type="ECO:0000313" key="2">
    <source>
        <dbReference type="EMBL" id="MEJ5976724.1"/>
    </source>
</evidence>
<accession>A0ABU8RUE1</accession>
<name>A0ABU8RUE1_9SPHN</name>
<dbReference type="RefSeq" id="WP_339586686.1">
    <property type="nucleotide sequence ID" value="NZ_JBBHJZ010000002.1"/>
</dbReference>
<evidence type="ECO:0000256" key="1">
    <source>
        <dbReference type="SAM" id="MobiDB-lite"/>
    </source>
</evidence>
<organism evidence="2 3">
    <name type="scientific">Novosphingobium anseongense</name>
    <dbReference type="NCBI Taxonomy" id="3133436"/>
    <lineage>
        <taxon>Bacteria</taxon>
        <taxon>Pseudomonadati</taxon>
        <taxon>Pseudomonadota</taxon>
        <taxon>Alphaproteobacteria</taxon>
        <taxon>Sphingomonadales</taxon>
        <taxon>Sphingomonadaceae</taxon>
        <taxon>Novosphingobium</taxon>
    </lineage>
</organism>
<comment type="caution">
    <text evidence="2">The sequence shown here is derived from an EMBL/GenBank/DDBJ whole genome shotgun (WGS) entry which is preliminary data.</text>
</comment>
<proteinExistence type="predicted"/>
<feature type="region of interest" description="Disordered" evidence="1">
    <location>
        <begin position="19"/>
        <end position="45"/>
    </location>
</feature>
<keyword evidence="3" id="KW-1185">Reference proteome</keyword>
<gene>
    <name evidence="2" type="ORF">WG901_08770</name>
</gene>